<protein>
    <submittedName>
        <fullName evidence="1">Uncharacterized protein</fullName>
    </submittedName>
</protein>
<dbReference type="Proteomes" id="UP000468735">
    <property type="component" value="Unassembled WGS sequence"/>
</dbReference>
<keyword evidence="2" id="KW-1185">Reference proteome</keyword>
<name>A0A6H9YJI9_9ACTN</name>
<accession>A0A6H9YJI9</accession>
<dbReference type="RefSeq" id="WP_151569920.1">
    <property type="nucleotide sequence ID" value="NZ_WBMT01000031.1"/>
</dbReference>
<reference evidence="1 2" key="1">
    <citation type="submission" date="2019-09" db="EMBL/GenBank/DDBJ databases">
        <title>Actinomadura physcomitrii sp. nov., a novel actinomycete isolated from moss [Physcomitrium sphaericum (Ludw) Fuernr].</title>
        <authorList>
            <person name="Zhuang X."/>
            <person name="Liu C."/>
        </authorList>
    </citation>
    <scope>NUCLEOTIDE SEQUENCE [LARGE SCALE GENOMIC DNA]</scope>
    <source>
        <strain evidence="1 2">HMC1</strain>
    </source>
</reference>
<gene>
    <name evidence="1" type="ORF">F8566_45445</name>
</gene>
<dbReference type="EMBL" id="WBMT01000031">
    <property type="protein sequence ID" value="KAB2340122.1"/>
    <property type="molecule type" value="Genomic_DNA"/>
</dbReference>
<comment type="caution">
    <text evidence="1">The sequence shown here is derived from an EMBL/GenBank/DDBJ whole genome shotgun (WGS) entry which is preliminary data.</text>
</comment>
<organism evidence="1 2">
    <name type="scientific">Actinomadura rudentiformis</name>
    <dbReference type="NCBI Taxonomy" id="359158"/>
    <lineage>
        <taxon>Bacteria</taxon>
        <taxon>Bacillati</taxon>
        <taxon>Actinomycetota</taxon>
        <taxon>Actinomycetes</taxon>
        <taxon>Streptosporangiales</taxon>
        <taxon>Thermomonosporaceae</taxon>
        <taxon>Actinomadura</taxon>
    </lineage>
</organism>
<evidence type="ECO:0000313" key="2">
    <source>
        <dbReference type="Proteomes" id="UP000468735"/>
    </source>
</evidence>
<dbReference type="AlphaFoldDB" id="A0A6H9YJI9"/>
<proteinExistence type="predicted"/>
<evidence type="ECO:0000313" key="1">
    <source>
        <dbReference type="EMBL" id="KAB2340122.1"/>
    </source>
</evidence>
<sequence length="65" mass="6844">MEGAAGIAALLVLRVVMGVAEAATFTAGSLCGIVQHLDPALVMLAHEGTKRGPRRAHPHRCDGWR</sequence>